<dbReference type="EMBL" id="KZ301977">
    <property type="protein sequence ID" value="PFH52849.1"/>
    <property type="molecule type" value="Genomic_DNA"/>
</dbReference>
<dbReference type="PANTHER" id="PTHR47766">
    <property type="entry name" value="PROTEIN EFR3"/>
    <property type="match status" value="1"/>
</dbReference>
<keyword evidence="3" id="KW-1185">Reference proteome</keyword>
<organism evidence="2 3">
    <name type="scientific">Amanita thiersii Skay4041</name>
    <dbReference type="NCBI Taxonomy" id="703135"/>
    <lineage>
        <taxon>Eukaryota</taxon>
        <taxon>Fungi</taxon>
        <taxon>Dikarya</taxon>
        <taxon>Basidiomycota</taxon>
        <taxon>Agaricomycotina</taxon>
        <taxon>Agaricomycetes</taxon>
        <taxon>Agaricomycetidae</taxon>
        <taxon>Agaricales</taxon>
        <taxon>Pluteineae</taxon>
        <taxon>Amanitaceae</taxon>
        <taxon>Amanita</taxon>
    </lineage>
</organism>
<dbReference type="STRING" id="703135.A0A2A9NQM4"/>
<evidence type="ECO:0008006" key="4">
    <source>
        <dbReference type="Google" id="ProtNLM"/>
    </source>
</evidence>
<name>A0A2A9NQM4_9AGAR</name>
<dbReference type="OrthoDB" id="274691at2759"/>
<dbReference type="PANTHER" id="PTHR47766:SF1">
    <property type="entry name" value="PROTEIN EFR3"/>
    <property type="match status" value="1"/>
</dbReference>
<dbReference type="InterPro" id="IPR039786">
    <property type="entry name" value="EFR3"/>
</dbReference>
<sequence>MHIFTPNHVQLLNACYPPTASLLAAGSNYSPNSHELSRLTYYASNHPSKLTKLGSELEKRIRVESRKTHAGNVRARALLLVSLAILRALTLECRRDINLFSTSLMSCVDVTLSSVPSDLEILARAASVFLAWTTYTDGHLIGLDGNLTRDYISVLGHFSDLSCCDSPDLETKNRTRLMGLAALTGAANSEALYNSSAQFASQVSAMMRPVLHILLDTDLEQLEEQAINVKDNPTSPYLDEFRTRPTMERRAASIHAHIDGDDGPSLADVSSAVLRVLFALLSHANGSQLGQIIQSAFDNLSPLRGWSKTTHCCWFARKTTEWAQYQYRYVVPTWLVERLQDNQDSLPTDPLLKTILSMVTSVLNSPIPLVDLASSDILSNLVVVMLQRTAKDPLDELLPGIVDCIAALGRHVYYSDQIQDLAVDIINRLTIIELQGLPGSGTHNVVRGRSEAIRGLLAALRGLIYTANKQELVNDRENLPGTSPTLSDDKTMKGADEIHFRRTRVPPDIWHETLSLLCDNDYSVRADYADVLVFYLIDEMPKHGDITSHDGRKRPRKQSERRLYHAVTMNVIIQGDFVTKVITAIHAYLYILSTACTLGIDSSPNSPCAVLPVADNADSADSTKSMVQQSSRLKKLDRVQRLTERVTGIVTSSCCASLADYAHMLHILTTVHEQTPVRGLLTGVPMLLALDASTRQQTKHDSLTALRVSVVREVIARVWLVLGQVWDCSELVDMVQKTLATMPRKDMLPDPIRGEAVSFQISREPTGFVDQILESQWPGIDPEAASKLLSTCRNVQDATGFNADVLLQRLTSKWTVETALKDCESSVYDYSVKGDGVSPLLKISPALMHDNMSLHSLARSIRGVGVTELREALEGRSSMSNPALVNAPSISTIDHTSSIHTELCLSQTRSRSRAKHLPASGSGEVRDVLNRLGIGKQNANLLKASFPALQKPGQKSVFVLYATCCTDLYLRRVPPYKI</sequence>
<dbReference type="GO" id="GO:0072659">
    <property type="term" value="P:protein localization to plasma membrane"/>
    <property type="evidence" value="ECO:0007669"/>
    <property type="project" value="InterPro"/>
</dbReference>
<comment type="similarity">
    <text evidence="1">Belongs to the EFR3 family.</text>
</comment>
<evidence type="ECO:0000256" key="1">
    <source>
        <dbReference type="ARBA" id="ARBA00010216"/>
    </source>
</evidence>
<dbReference type="Proteomes" id="UP000242287">
    <property type="component" value="Unassembled WGS sequence"/>
</dbReference>
<dbReference type="Pfam" id="PF21072">
    <property type="entry name" value="EFR3"/>
    <property type="match status" value="2"/>
</dbReference>
<evidence type="ECO:0000313" key="3">
    <source>
        <dbReference type="Proteomes" id="UP000242287"/>
    </source>
</evidence>
<dbReference type="InterPro" id="IPR049150">
    <property type="entry name" value="EFR3_HEAT-like_rpt"/>
</dbReference>
<accession>A0A2A9NQM4</accession>
<evidence type="ECO:0000313" key="2">
    <source>
        <dbReference type="EMBL" id="PFH52849.1"/>
    </source>
</evidence>
<dbReference type="AlphaFoldDB" id="A0A2A9NQM4"/>
<reference evidence="2 3" key="1">
    <citation type="submission" date="2014-02" db="EMBL/GenBank/DDBJ databases">
        <title>Transposable element dynamics among asymbiotic and ectomycorrhizal Amanita fungi.</title>
        <authorList>
            <consortium name="DOE Joint Genome Institute"/>
            <person name="Hess J."/>
            <person name="Skrede I."/>
            <person name="Wolfe B."/>
            <person name="LaButti K."/>
            <person name="Ohm R.A."/>
            <person name="Grigoriev I.V."/>
            <person name="Pringle A."/>
        </authorList>
    </citation>
    <scope>NUCLEOTIDE SEQUENCE [LARGE SCALE GENOMIC DNA]</scope>
    <source>
        <strain evidence="2 3">SKay4041</strain>
    </source>
</reference>
<protein>
    <recommendedName>
        <fullName evidence="4">Protein EFR3</fullName>
    </recommendedName>
</protein>
<proteinExistence type="inferred from homology"/>
<gene>
    <name evidence="2" type="ORF">AMATHDRAFT_138947</name>
</gene>